<evidence type="ECO:0000256" key="11">
    <source>
        <dbReference type="ARBA" id="ARBA00023180"/>
    </source>
</evidence>
<dbReference type="GO" id="GO:0005886">
    <property type="term" value="C:plasma membrane"/>
    <property type="evidence" value="ECO:0007669"/>
    <property type="project" value="UniProtKB-SubCell"/>
</dbReference>
<dbReference type="InterPro" id="IPR046956">
    <property type="entry name" value="RLP23-like"/>
</dbReference>
<dbReference type="AlphaFoldDB" id="A0A7N2M1G1"/>
<dbReference type="Gene3D" id="3.80.10.10">
    <property type="entry name" value="Ribonuclease Inhibitor"/>
    <property type="match status" value="4"/>
</dbReference>
<dbReference type="InterPro" id="IPR013210">
    <property type="entry name" value="LRR_N_plant-typ"/>
</dbReference>
<proteinExistence type="inferred from homology"/>
<feature type="compositionally biased region" description="Basic and acidic residues" evidence="12">
    <location>
        <begin position="7"/>
        <end position="28"/>
    </location>
</feature>
<keyword evidence="5 13" id="KW-0812">Transmembrane</keyword>
<feature type="transmembrane region" description="Helical" evidence="13">
    <location>
        <begin position="985"/>
        <end position="1007"/>
    </location>
</feature>
<evidence type="ECO:0000256" key="2">
    <source>
        <dbReference type="ARBA" id="ARBA00009592"/>
    </source>
</evidence>
<organism evidence="15 16">
    <name type="scientific">Quercus lobata</name>
    <name type="common">Valley oak</name>
    <dbReference type="NCBI Taxonomy" id="97700"/>
    <lineage>
        <taxon>Eukaryota</taxon>
        <taxon>Viridiplantae</taxon>
        <taxon>Streptophyta</taxon>
        <taxon>Embryophyta</taxon>
        <taxon>Tracheophyta</taxon>
        <taxon>Spermatophyta</taxon>
        <taxon>Magnoliopsida</taxon>
        <taxon>eudicotyledons</taxon>
        <taxon>Gunneridae</taxon>
        <taxon>Pentapetalae</taxon>
        <taxon>rosids</taxon>
        <taxon>fabids</taxon>
        <taxon>Fagales</taxon>
        <taxon>Fagaceae</taxon>
        <taxon>Quercus</taxon>
    </lineage>
</organism>
<dbReference type="FunFam" id="3.80.10.10:FF:000095">
    <property type="entry name" value="LRR receptor-like serine/threonine-protein kinase GSO1"/>
    <property type="match status" value="2"/>
</dbReference>
<name>A0A7N2M1G1_QUELO</name>
<feature type="domain" description="Leucine-rich repeat-containing N-terminal plant-type" evidence="14">
    <location>
        <begin position="63"/>
        <end position="99"/>
    </location>
</feature>
<dbReference type="EnsemblPlants" id="QL06p051874:mrna">
    <property type="protein sequence ID" value="QL06p051874:mrna"/>
    <property type="gene ID" value="QL06p051874"/>
</dbReference>
<dbReference type="PANTHER" id="PTHR48063:SF112">
    <property type="entry name" value="RECEPTOR LIKE PROTEIN 30-LIKE"/>
    <property type="match status" value="1"/>
</dbReference>
<dbReference type="OMA" id="CHATSTI"/>
<dbReference type="EMBL" id="LRBV02000006">
    <property type="status" value="NOT_ANNOTATED_CDS"/>
    <property type="molecule type" value="Genomic_DNA"/>
</dbReference>
<dbReference type="InterPro" id="IPR003591">
    <property type="entry name" value="Leu-rich_rpt_typical-subtyp"/>
</dbReference>
<dbReference type="Gramene" id="QL06p051874:mrna">
    <property type="protein sequence ID" value="QL06p051874:mrna"/>
    <property type="gene ID" value="QL06p051874"/>
</dbReference>
<dbReference type="FunFam" id="3.80.10.10:FF:000111">
    <property type="entry name" value="LRR receptor-like serine/threonine-protein kinase ERECTA"/>
    <property type="match status" value="1"/>
</dbReference>
<dbReference type="FunFam" id="3.80.10.10:FF:001347">
    <property type="entry name" value="LRR receptor-like serine/threonine-protein kinase GSO2"/>
    <property type="match status" value="1"/>
</dbReference>
<dbReference type="SMART" id="SM00369">
    <property type="entry name" value="LRR_TYP"/>
    <property type="match status" value="9"/>
</dbReference>
<keyword evidence="3" id="KW-1003">Cell membrane</keyword>
<dbReference type="InterPro" id="IPR001611">
    <property type="entry name" value="Leu-rich_rpt"/>
</dbReference>
<evidence type="ECO:0000256" key="7">
    <source>
        <dbReference type="ARBA" id="ARBA00022737"/>
    </source>
</evidence>
<keyword evidence="4" id="KW-0433">Leucine-rich repeat</keyword>
<comment type="subcellular location">
    <subcellularLocation>
        <location evidence="1">Cell membrane</location>
        <topology evidence="1">Single-pass type I membrane protein</topology>
    </subcellularLocation>
</comment>
<evidence type="ECO:0000256" key="12">
    <source>
        <dbReference type="SAM" id="MobiDB-lite"/>
    </source>
</evidence>
<dbReference type="Pfam" id="PF13855">
    <property type="entry name" value="LRR_8"/>
    <property type="match status" value="2"/>
</dbReference>
<dbReference type="Pfam" id="PF13516">
    <property type="entry name" value="LRR_6"/>
    <property type="match status" value="1"/>
</dbReference>
<reference evidence="15 16" key="1">
    <citation type="journal article" date="2016" name="G3 (Bethesda)">
        <title>First Draft Assembly and Annotation of the Genome of a California Endemic Oak Quercus lobata Nee (Fagaceae).</title>
        <authorList>
            <person name="Sork V.L."/>
            <person name="Fitz-Gibbon S.T."/>
            <person name="Puiu D."/>
            <person name="Crepeau M."/>
            <person name="Gugger P.F."/>
            <person name="Sherman R."/>
            <person name="Stevens K."/>
            <person name="Langley C.H."/>
            <person name="Pellegrini M."/>
            <person name="Salzberg S.L."/>
        </authorList>
    </citation>
    <scope>NUCLEOTIDE SEQUENCE [LARGE SCALE GENOMIC DNA]</scope>
    <source>
        <strain evidence="15 16">cv. SW786</strain>
    </source>
</reference>
<protein>
    <recommendedName>
        <fullName evidence="14">Leucine-rich repeat-containing N-terminal plant-type domain-containing protein</fullName>
    </recommendedName>
</protein>
<dbReference type="PANTHER" id="PTHR48063">
    <property type="entry name" value="LRR RECEPTOR-LIKE KINASE"/>
    <property type="match status" value="1"/>
</dbReference>
<dbReference type="Proteomes" id="UP000594261">
    <property type="component" value="Chromosome 6"/>
</dbReference>
<evidence type="ECO:0000256" key="13">
    <source>
        <dbReference type="SAM" id="Phobius"/>
    </source>
</evidence>
<keyword evidence="9 13" id="KW-0472">Membrane</keyword>
<evidence type="ECO:0000259" key="14">
    <source>
        <dbReference type="Pfam" id="PF08263"/>
    </source>
</evidence>
<dbReference type="PROSITE" id="PS51450">
    <property type="entry name" value="LRR"/>
    <property type="match status" value="1"/>
</dbReference>
<comment type="similarity">
    <text evidence="2">Belongs to the RLP family.</text>
</comment>
<reference evidence="15" key="2">
    <citation type="submission" date="2021-01" db="UniProtKB">
        <authorList>
            <consortium name="EnsemblPlants"/>
        </authorList>
    </citation>
    <scope>IDENTIFICATION</scope>
</reference>
<dbReference type="InParanoid" id="A0A7N2M1G1"/>
<evidence type="ECO:0000256" key="1">
    <source>
        <dbReference type="ARBA" id="ARBA00004251"/>
    </source>
</evidence>
<keyword evidence="16" id="KW-1185">Reference proteome</keyword>
<keyword evidence="7" id="KW-0677">Repeat</keyword>
<keyword evidence="8 13" id="KW-1133">Transmembrane helix</keyword>
<feature type="region of interest" description="Disordered" evidence="12">
    <location>
        <begin position="1"/>
        <end position="30"/>
    </location>
</feature>
<dbReference type="Pfam" id="PF08263">
    <property type="entry name" value="LRRNT_2"/>
    <property type="match status" value="1"/>
</dbReference>
<dbReference type="InterPro" id="IPR032675">
    <property type="entry name" value="LRR_dom_sf"/>
</dbReference>
<dbReference type="Pfam" id="PF00560">
    <property type="entry name" value="LRR_1"/>
    <property type="match status" value="11"/>
</dbReference>
<keyword evidence="6" id="KW-0732">Signal</keyword>
<evidence type="ECO:0000256" key="10">
    <source>
        <dbReference type="ARBA" id="ARBA00023170"/>
    </source>
</evidence>
<evidence type="ECO:0000313" key="16">
    <source>
        <dbReference type="Proteomes" id="UP000594261"/>
    </source>
</evidence>
<evidence type="ECO:0000256" key="8">
    <source>
        <dbReference type="ARBA" id="ARBA00022989"/>
    </source>
</evidence>
<evidence type="ECO:0000256" key="9">
    <source>
        <dbReference type="ARBA" id="ARBA00023136"/>
    </source>
</evidence>
<dbReference type="SUPFAM" id="SSF52058">
    <property type="entry name" value="L domain-like"/>
    <property type="match status" value="3"/>
</dbReference>
<keyword evidence="11" id="KW-0325">Glycoprotein</keyword>
<evidence type="ECO:0000313" key="15">
    <source>
        <dbReference type="EnsemblPlants" id="QL06p051874:mrna"/>
    </source>
</evidence>
<evidence type="ECO:0000256" key="5">
    <source>
        <dbReference type="ARBA" id="ARBA00022692"/>
    </source>
</evidence>
<accession>A0A7N2M1G1</accession>
<evidence type="ECO:0000256" key="3">
    <source>
        <dbReference type="ARBA" id="ARBA00022475"/>
    </source>
</evidence>
<keyword evidence="10" id="KW-0675">Receptor</keyword>
<dbReference type="PRINTS" id="PR00019">
    <property type="entry name" value="LEURICHRPT"/>
</dbReference>
<evidence type="ECO:0000256" key="6">
    <source>
        <dbReference type="ARBA" id="ARBA00022729"/>
    </source>
</evidence>
<evidence type="ECO:0000256" key="4">
    <source>
        <dbReference type="ARBA" id="ARBA00022614"/>
    </source>
</evidence>
<sequence length="1051" mass="117450">MENVEATSKKGRTEDKEGMEKNTSKNDVEQTALAFLEQQGRRKSQRKIKGGCHATSTIACIEAERLALQDFKDSLTGNLNRLSSWTGQDCCKWEGVGCNNSNGHVIKLDLRNLVYPDSLGYVIEVSNRLKAKAVNPSLLELTYLEHLDLSWNDFMGSPIPIFLGSMQRLRYLNLSNARFNGVIPQQLGNLSKLHALDLSSGPSEYDFQLSVRNLQWLSQISSLRRLDLSWVNLSAAFDSVQVLNKLPFLVHLRLSSCGLDDHVSQFHDYVNSMFLEHFDISVNALQGPIPGVIKHMSVLKVLDLSANVFNSTIPLWLANLTNLVHLNLGFNNLTGEIPRALGNLTSLVVLDLSFNSLEGGIPGSLWNLCSLKVLDLANNRLNETISEPYKTISGCTGNGLEKLSLRWNKVRGPLSDWFSRFANLKILDLANNSIYGPIPASFGRLSNLRMLDLSHNSLNGTVPESFGQLSMLEKLLMSSNLLQGTISEVHFANLSRLEELDIGFNFLALKVNSDWVPPFQLNYINMKSCNIGPQFPAWLQTQKRVITLYLSNTSISDVLPQWFPKMKFSYLDLSFNQIRGRLPAFLKPDTLYMNLYLSSNKFEGPLPTFPSILNRLDLTDNLISGWIPEDIGNMTPTLDNLLLSGNQISGPIPNSLCKINTLRVLDLSKNRLYGDIPDCWSNFKILAVLDFSANNLSGFIPTSFGNATSLQSLHLSNNSLQGELPLSLRNCTGMVIFDVGENKLSGSVPRWIEESMLRLEILRLRSNMFDGIIPLEICQLAELQVLDLAHNNLSGIIPPCFGNLRGMISGNGTSSIGIYKWSTTYGENMVQFMKGKELEYTKTLKYLINMDLSVNKLTGTIPEELTNLAGLRGLNLSNNHLKGNMPAMIGNIRFLESMDFSRNQLSGSIPQSMSALTSLSHLNLSYNKLSGRIPSGNQLQTLDDPSIYIGNSQLCGFPLSKCVSPEPPQADNEGKDEGNGPEIEWLYIFMSAGYVTGLWGVLGVMMYKKNWRDAYFKFVDDIKEKTISRFKEKVATPNRSRTRSNHMEWSW</sequence>